<evidence type="ECO:0000313" key="1">
    <source>
        <dbReference type="EMBL" id="CAD6232363.1"/>
    </source>
</evidence>
<dbReference type="Proteomes" id="UP000604825">
    <property type="component" value="Unassembled WGS sequence"/>
</dbReference>
<dbReference type="InterPro" id="IPR016024">
    <property type="entry name" value="ARM-type_fold"/>
</dbReference>
<reference evidence="1" key="1">
    <citation type="submission" date="2020-10" db="EMBL/GenBank/DDBJ databases">
        <authorList>
            <person name="Han B."/>
            <person name="Lu T."/>
            <person name="Zhao Q."/>
            <person name="Huang X."/>
            <person name="Zhao Y."/>
        </authorList>
    </citation>
    <scope>NUCLEOTIDE SEQUENCE</scope>
</reference>
<dbReference type="SUPFAM" id="SSF48371">
    <property type="entry name" value="ARM repeat"/>
    <property type="match status" value="1"/>
</dbReference>
<sequence length="219" mass="24362">MSIAIRDGGQNADGKPPGREVFFIEDMIGCLLDMLHDADYRVRLYLARQIVVLFQTWEGHNELFNDVCSSIGAKMVKFSDISPVTAREVLAAGPQSVPVIETALITLAHLVVHSEDVEVECVFMISAAAAIEPSQRELAFALFDSISRRLGYASRSKYLDQVMGPILFRWVACEMNLVSLVEVQEMFGYGSAEPKNFVEHCNSWLLPFLILRGDGADMD</sequence>
<comment type="caution">
    <text evidence="1">The sequence shown here is derived from an EMBL/GenBank/DDBJ whole genome shotgun (WGS) entry which is preliminary data.</text>
</comment>
<proteinExistence type="predicted"/>
<keyword evidence="2" id="KW-1185">Reference proteome</keyword>
<dbReference type="GO" id="GO:0004674">
    <property type="term" value="F:protein serine/threonine kinase activity"/>
    <property type="evidence" value="ECO:0007669"/>
    <property type="project" value="InterPro"/>
</dbReference>
<dbReference type="GO" id="GO:0006974">
    <property type="term" value="P:DNA damage response"/>
    <property type="evidence" value="ECO:0007669"/>
    <property type="project" value="InterPro"/>
</dbReference>
<dbReference type="PANTHER" id="PTHR37079:SF4">
    <property type="entry name" value="SERINE_THREONINE-PROTEIN KINASE ATM"/>
    <property type="match status" value="1"/>
</dbReference>
<dbReference type="EMBL" id="CAJGYO010000005">
    <property type="protein sequence ID" value="CAD6232363.1"/>
    <property type="molecule type" value="Genomic_DNA"/>
</dbReference>
<name>A0A811NY69_9POAL</name>
<evidence type="ECO:0000313" key="2">
    <source>
        <dbReference type="Proteomes" id="UP000604825"/>
    </source>
</evidence>
<accession>A0A811NY69</accession>
<dbReference type="InterPro" id="IPR038980">
    <property type="entry name" value="ATM_plant"/>
</dbReference>
<dbReference type="PANTHER" id="PTHR37079">
    <property type="entry name" value="SERINE/THREONINE-PROTEIN KINASE ATM"/>
    <property type="match status" value="1"/>
</dbReference>
<protein>
    <submittedName>
        <fullName evidence="1">Uncharacterized protein</fullName>
    </submittedName>
</protein>
<gene>
    <name evidence="1" type="ORF">NCGR_LOCUS22048</name>
</gene>
<dbReference type="OrthoDB" id="381190at2759"/>
<organism evidence="1 2">
    <name type="scientific">Miscanthus lutarioriparius</name>
    <dbReference type="NCBI Taxonomy" id="422564"/>
    <lineage>
        <taxon>Eukaryota</taxon>
        <taxon>Viridiplantae</taxon>
        <taxon>Streptophyta</taxon>
        <taxon>Embryophyta</taxon>
        <taxon>Tracheophyta</taxon>
        <taxon>Spermatophyta</taxon>
        <taxon>Magnoliopsida</taxon>
        <taxon>Liliopsida</taxon>
        <taxon>Poales</taxon>
        <taxon>Poaceae</taxon>
        <taxon>PACMAD clade</taxon>
        <taxon>Panicoideae</taxon>
        <taxon>Andropogonodae</taxon>
        <taxon>Andropogoneae</taxon>
        <taxon>Saccharinae</taxon>
        <taxon>Miscanthus</taxon>
    </lineage>
</organism>
<dbReference type="AlphaFoldDB" id="A0A811NY69"/>